<dbReference type="Proteomes" id="UP000009022">
    <property type="component" value="Unassembled WGS sequence"/>
</dbReference>
<evidence type="ECO:0000256" key="2">
    <source>
        <dbReference type="ARBA" id="ARBA00022692"/>
    </source>
</evidence>
<evidence type="ECO:0000313" key="10">
    <source>
        <dbReference type="EMBL" id="EDV29278.1"/>
    </source>
</evidence>
<keyword evidence="4 8" id="KW-1133">Transmembrane helix</keyword>
<comment type="subcellular location">
    <subcellularLocation>
        <location evidence="1">Cell membrane</location>
        <topology evidence="1">Single-pass type I membrane protein</topology>
    </subcellularLocation>
    <subcellularLocation>
        <location evidence="7">Membrane</location>
        <topology evidence="7">Single-pass type I membrane protein</topology>
    </subcellularLocation>
</comment>
<evidence type="ECO:0008006" key="12">
    <source>
        <dbReference type="Google" id="ProtNLM"/>
    </source>
</evidence>
<dbReference type="OrthoDB" id="6232933at2759"/>
<evidence type="ECO:0000256" key="4">
    <source>
        <dbReference type="ARBA" id="ARBA00022989"/>
    </source>
</evidence>
<dbReference type="CTD" id="6749694"/>
<dbReference type="PANTHER" id="PTHR11506">
    <property type="entry name" value="LYSOSOME-ASSOCIATED MEMBRANE GLYCOPROTEIN"/>
    <property type="match status" value="1"/>
</dbReference>
<dbReference type="InterPro" id="IPR002000">
    <property type="entry name" value="Lysosome-assoc_membr_glycop"/>
</dbReference>
<name>B3RJ67_TRIAD</name>
<dbReference type="PANTHER" id="PTHR11506:SF35">
    <property type="entry name" value="LYSOSOME-ASSOCIATED MEMBRANE GLYCOPROTEIN 5"/>
    <property type="match status" value="1"/>
</dbReference>
<feature type="signal peptide" evidence="9">
    <location>
        <begin position="1"/>
        <end position="21"/>
    </location>
</feature>
<evidence type="ECO:0000256" key="5">
    <source>
        <dbReference type="ARBA" id="ARBA00023136"/>
    </source>
</evidence>
<dbReference type="KEGG" id="tad:TRIADDRAFT_51428"/>
<keyword evidence="5 7" id="KW-0472">Membrane</keyword>
<keyword evidence="6" id="KW-0325">Glycoprotein</keyword>
<dbReference type="GO" id="GO:0005886">
    <property type="term" value="C:plasma membrane"/>
    <property type="evidence" value="ECO:0000318"/>
    <property type="project" value="GO_Central"/>
</dbReference>
<proteinExistence type="inferred from homology"/>
<accession>B3RJ67</accession>
<evidence type="ECO:0000256" key="3">
    <source>
        <dbReference type="ARBA" id="ARBA00022729"/>
    </source>
</evidence>
<dbReference type="STRING" id="10228.B3RJ67"/>
<dbReference type="GO" id="GO:0005765">
    <property type="term" value="C:lysosomal membrane"/>
    <property type="evidence" value="ECO:0000318"/>
    <property type="project" value="GO_Central"/>
</dbReference>
<gene>
    <name evidence="10" type="ORF">TRIADDRAFT_51428</name>
</gene>
<keyword evidence="3 9" id="KW-0732">Signal</keyword>
<dbReference type="Gene3D" id="2.40.160.110">
    <property type="match status" value="1"/>
</dbReference>
<protein>
    <recommendedName>
        <fullName evidence="12">Lysosome-associated membrane glycoprotein 1</fullName>
    </recommendedName>
</protein>
<dbReference type="GeneID" id="6749694"/>
<dbReference type="InParanoid" id="B3RJ67"/>
<evidence type="ECO:0000256" key="7">
    <source>
        <dbReference type="PROSITE-ProRule" id="PRU00740"/>
    </source>
</evidence>
<evidence type="ECO:0000256" key="1">
    <source>
        <dbReference type="ARBA" id="ARBA00004251"/>
    </source>
</evidence>
<feature type="transmembrane region" description="Helical" evidence="8">
    <location>
        <begin position="248"/>
        <end position="269"/>
    </location>
</feature>
<evidence type="ECO:0000256" key="9">
    <source>
        <dbReference type="SAM" id="SignalP"/>
    </source>
</evidence>
<dbReference type="AlphaFoldDB" id="B3RJ67"/>
<dbReference type="RefSeq" id="XP_002108480.1">
    <property type="nucleotide sequence ID" value="XM_002108444.1"/>
</dbReference>
<keyword evidence="7" id="KW-1015">Disulfide bond</keyword>
<comment type="similarity">
    <text evidence="7">Belongs to the LAMP family.</text>
</comment>
<dbReference type="GO" id="GO:0031902">
    <property type="term" value="C:late endosome membrane"/>
    <property type="evidence" value="ECO:0000318"/>
    <property type="project" value="GO_Central"/>
</dbReference>
<feature type="chain" id="PRO_5002796685" description="Lysosome-associated membrane glycoprotein 1" evidence="9">
    <location>
        <begin position="22"/>
        <end position="281"/>
    </location>
</feature>
<keyword evidence="11" id="KW-1185">Reference proteome</keyword>
<dbReference type="PhylomeDB" id="B3RJ67"/>
<evidence type="ECO:0000256" key="8">
    <source>
        <dbReference type="SAM" id="Phobius"/>
    </source>
</evidence>
<dbReference type="HOGENOM" id="CLU_991524_0_0_1"/>
<dbReference type="GO" id="GO:0072594">
    <property type="term" value="P:establishment of protein localization to organelle"/>
    <property type="evidence" value="ECO:0000318"/>
    <property type="project" value="GO_Central"/>
</dbReference>
<comment type="caution">
    <text evidence="7">Lacks conserved residue(s) required for the propagation of feature annotation.</text>
</comment>
<reference evidence="10 11" key="1">
    <citation type="journal article" date="2008" name="Nature">
        <title>The Trichoplax genome and the nature of placozoans.</title>
        <authorList>
            <person name="Srivastava M."/>
            <person name="Begovic E."/>
            <person name="Chapman J."/>
            <person name="Putnam N.H."/>
            <person name="Hellsten U."/>
            <person name="Kawashima T."/>
            <person name="Kuo A."/>
            <person name="Mitros T."/>
            <person name="Salamov A."/>
            <person name="Carpenter M.L."/>
            <person name="Signorovitch A.Y."/>
            <person name="Moreno M.A."/>
            <person name="Kamm K."/>
            <person name="Grimwood J."/>
            <person name="Schmutz J."/>
            <person name="Shapiro H."/>
            <person name="Grigoriev I.V."/>
            <person name="Buss L.W."/>
            <person name="Schierwater B."/>
            <person name="Dellaporta S.L."/>
            <person name="Rokhsar D.S."/>
        </authorList>
    </citation>
    <scope>NUCLEOTIDE SEQUENCE [LARGE SCALE GENOMIC DNA]</scope>
    <source>
        <strain evidence="10 11">Grell-BS-1999</strain>
    </source>
</reference>
<sequence>MNSFKSLAVLVLCCSLTVCFAADTVPATTVKATPAATKATVKATVKATTATAATATVDRLTIPTGFWNITNSKDQSCMLFQMGIRVNVFYKVPGSDAIHVFSSNVPTNASAEGTCQFNMTSSFSVMWHDNAVPPKLVDWWRTRSVKLNYKLGGIPDAMRKLALDNLLGAMGDQVGEVNSTYLEEVKALSHQSLICGTGYKLNFMDNKGNVDIVNVRAQPFDVVDNKFSFKLWYCVHDSPFAPKKDNTVPILVGSLITASFLITLLAYVFSRHRVRAGYQSM</sequence>
<keyword evidence="2 7" id="KW-0812">Transmembrane</keyword>
<dbReference type="EMBL" id="DS985241">
    <property type="protein sequence ID" value="EDV29278.1"/>
    <property type="molecule type" value="Genomic_DNA"/>
</dbReference>
<feature type="disulfide bond" evidence="7">
    <location>
        <begin position="77"/>
        <end position="115"/>
    </location>
</feature>
<dbReference type="PROSITE" id="PS51407">
    <property type="entry name" value="LAMP_3"/>
    <property type="match status" value="1"/>
</dbReference>
<evidence type="ECO:0000313" key="11">
    <source>
        <dbReference type="Proteomes" id="UP000009022"/>
    </source>
</evidence>
<organism evidence="10 11">
    <name type="scientific">Trichoplax adhaerens</name>
    <name type="common">Trichoplax reptans</name>
    <dbReference type="NCBI Taxonomy" id="10228"/>
    <lineage>
        <taxon>Eukaryota</taxon>
        <taxon>Metazoa</taxon>
        <taxon>Placozoa</taxon>
        <taxon>Uniplacotomia</taxon>
        <taxon>Trichoplacea</taxon>
        <taxon>Trichoplacidae</taxon>
        <taxon>Trichoplax</taxon>
    </lineage>
</organism>
<evidence type="ECO:0000256" key="6">
    <source>
        <dbReference type="ARBA" id="ARBA00023180"/>
    </source>
</evidence>